<evidence type="ECO:0000313" key="4">
    <source>
        <dbReference type="Proteomes" id="UP000271678"/>
    </source>
</evidence>
<organism evidence="3 4">
    <name type="scientific">Flexivirga caeni</name>
    <dbReference type="NCBI Taxonomy" id="2294115"/>
    <lineage>
        <taxon>Bacteria</taxon>
        <taxon>Bacillati</taxon>
        <taxon>Actinomycetota</taxon>
        <taxon>Actinomycetes</taxon>
        <taxon>Micrococcales</taxon>
        <taxon>Dermacoccaceae</taxon>
        <taxon>Flexivirga</taxon>
    </lineage>
</organism>
<accession>A0A3M9MF67</accession>
<keyword evidence="4" id="KW-1185">Reference proteome</keyword>
<proteinExistence type="predicted"/>
<reference evidence="3 4" key="1">
    <citation type="submission" date="2018-11" db="EMBL/GenBank/DDBJ databases">
        <title>Draft genome of Simplicispira Flexivirga sp. BO-16.</title>
        <authorList>
            <person name="Im W.T."/>
        </authorList>
    </citation>
    <scope>NUCLEOTIDE SEQUENCE [LARGE SCALE GENOMIC DNA]</scope>
    <source>
        <strain evidence="3 4">BO-16</strain>
    </source>
</reference>
<gene>
    <name evidence="3" type="ORF">EFY87_07640</name>
</gene>
<feature type="transmembrane region" description="Helical" evidence="2">
    <location>
        <begin position="72"/>
        <end position="94"/>
    </location>
</feature>
<feature type="compositionally biased region" description="Pro residues" evidence="1">
    <location>
        <begin position="16"/>
        <end position="40"/>
    </location>
</feature>
<evidence type="ECO:0000256" key="2">
    <source>
        <dbReference type="SAM" id="Phobius"/>
    </source>
</evidence>
<dbReference type="EMBL" id="RJJQ01000005">
    <property type="protein sequence ID" value="RNI23288.1"/>
    <property type="molecule type" value="Genomic_DNA"/>
</dbReference>
<keyword evidence="2" id="KW-0812">Transmembrane</keyword>
<dbReference type="AlphaFoldDB" id="A0A3M9MF67"/>
<dbReference type="SUPFAM" id="SSF81995">
    <property type="entry name" value="beta-sandwich domain of Sec23/24"/>
    <property type="match status" value="1"/>
</dbReference>
<feature type="region of interest" description="Disordered" evidence="1">
    <location>
        <begin position="1"/>
        <end position="49"/>
    </location>
</feature>
<name>A0A3M9MF67_9MICO</name>
<evidence type="ECO:0000313" key="3">
    <source>
        <dbReference type="EMBL" id="RNI23288.1"/>
    </source>
</evidence>
<dbReference type="Proteomes" id="UP000271678">
    <property type="component" value="Unassembled WGS sequence"/>
</dbReference>
<dbReference type="OrthoDB" id="4465178at2"/>
<keyword evidence="2" id="KW-1133">Transmembrane helix</keyword>
<feature type="transmembrane region" description="Helical" evidence="2">
    <location>
        <begin position="150"/>
        <end position="169"/>
    </location>
</feature>
<feature type="transmembrane region" description="Helical" evidence="2">
    <location>
        <begin position="125"/>
        <end position="143"/>
    </location>
</feature>
<evidence type="ECO:0000256" key="1">
    <source>
        <dbReference type="SAM" id="MobiDB-lite"/>
    </source>
</evidence>
<protein>
    <submittedName>
        <fullName evidence="3">Uncharacterized protein</fullName>
    </submittedName>
</protein>
<feature type="transmembrane region" description="Helical" evidence="2">
    <location>
        <begin position="181"/>
        <end position="204"/>
    </location>
</feature>
<keyword evidence="2" id="KW-0472">Membrane</keyword>
<comment type="caution">
    <text evidence="3">The sequence shown here is derived from an EMBL/GenBank/DDBJ whole genome shotgun (WGS) entry which is preliminary data.</text>
</comment>
<sequence>MTQPPSGPYGQQPAYNPQPYPGQQPQPPYGQQPPYNPQPYPGQQRPGEFQFGQPYAFQKPTKVPLSSGARTIGWLTALAALLAIAGCFAPWATIDLGILGHVSVNGFGQVSGAVHESPDEVKDGAVVMSMAIIVIVLAVLRGLGKTPRAAAVVALVLGLLCLLTTGYDFNDISGDTSGAQVGWGLWLALVASIVMSVLGVVGIVKRR</sequence>
<dbReference type="RefSeq" id="WP_123270871.1">
    <property type="nucleotide sequence ID" value="NZ_RJJQ01000005.1"/>
</dbReference>